<reference evidence="4" key="1">
    <citation type="submission" date="2017-05" db="EMBL/GenBank/DDBJ databases">
        <authorList>
            <person name="Song R."/>
            <person name="Chenine A.L."/>
            <person name="Ruprecht R.M."/>
        </authorList>
    </citation>
    <scope>NUCLEOTIDE SEQUENCE [LARGE SCALE GENOMIC DNA]</scope>
</reference>
<dbReference type="Proteomes" id="UP000245764">
    <property type="component" value="Chromosome 3"/>
</dbReference>
<evidence type="ECO:0000259" key="2">
    <source>
        <dbReference type="Pfam" id="PF26640"/>
    </source>
</evidence>
<dbReference type="Pfam" id="PF06985">
    <property type="entry name" value="HET"/>
    <property type="match status" value="1"/>
</dbReference>
<organism evidence="3 4">
    <name type="scientific">Zymoseptoria tritici ST99CH_1E4</name>
    <dbReference type="NCBI Taxonomy" id="1276532"/>
    <lineage>
        <taxon>Eukaryota</taxon>
        <taxon>Fungi</taxon>
        <taxon>Dikarya</taxon>
        <taxon>Ascomycota</taxon>
        <taxon>Pezizomycotina</taxon>
        <taxon>Dothideomycetes</taxon>
        <taxon>Dothideomycetidae</taxon>
        <taxon>Mycosphaerellales</taxon>
        <taxon>Mycosphaerellaceae</taxon>
        <taxon>Zymoseptoria</taxon>
    </lineage>
</organism>
<protein>
    <submittedName>
        <fullName evidence="3">Uncharacterized protein</fullName>
    </submittedName>
</protein>
<dbReference type="EMBL" id="LT854255">
    <property type="protein sequence ID" value="SMR48279.1"/>
    <property type="molecule type" value="Genomic_DNA"/>
</dbReference>
<dbReference type="AlphaFoldDB" id="A0A2H1G3Z0"/>
<accession>A0A2H1G3Z0</accession>
<dbReference type="PANTHER" id="PTHR10622:SF10">
    <property type="entry name" value="HET DOMAIN-CONTAINING PROTEIN"/>
    <property type="match status" value="1"/>
</dbReference>
<evidence type="ECO:0000313" key="3">
    <source>
        <dbReference type="EMBL" id="SMR48279.1"/>
    </source>
</evidence>
<gene>
    <name evidence="3" type="ORF">ZT1E4_G3669</name>
</gene>
<dbReference type="InterPro" id="IPR058525">
    <property type="entry name" value="DUF8212"/>
</dbReference>
<feature type="domain" description="Heterokaryon incompatibility" evidence="1">
    <location>
        <begin position="25"/>
        <end position="156"/>
    </location>
</feature>
<sequence>MWLLHVRTRELVHFMDDRSVIGKHAILSHTWEDEEVSFTNIKTSEAHNMMGYRKIDYACRQAEAADLEYVWVDTCCINKDSSAELSESINSMFRWYYNAKICYAYISDFESESLMLFEDDGDAYIMSSNSFEPDSALFSRDGATSRWLTRGWTLQELIAPLDVCFFDRNWRKCGTRQSLRQRLATVTKIDECVLTDRDRLGNYSIATRLSWAASRMTTRQEDEAYSLLGILDINMPLLYGEGSRAFKRLQEEVIKVSTDQSIFAWAPELPEDSRMLMAPNCRSFRHSRDVQISARYAGIGEGFELANVGLRIRLETLESPDDELVHAALECFAEEAATRCIYLKLRRIPPYSQSATSSSVYEVARNPWSRLDKSHHRALSLEAYKRERKDVVIVRDGELITVCLDIDPNLQLERTSRLGQPLAISHATSTITLRPERFGSRTSTAVLRFCVFVRDRQQATANGLPFLVGLCAEGAVTANEPTPVAVWQAVALDSNISIESGQGRMRKAFQNLTGCHRECSSFRLCVVLLVSSGTIWRRGQIRSYPIHPRRGLLHNQTLYGCMIGNRRLFS</sequence>
<proteinExistence type="predicted"/>
<dbReference type="InterPro" id="IPR010730">
    <property type="entry name" value="HET"/>
</dbReference>
<evidence type="ECO:0000259" key="1">
    <source>
        <dbReference type="Pfam" id="PF06985"/>
    </source>
</evidence>
<name>A0A2H1G3Z0_ZYMTR</name>
<evidence type="ECO:0000313" key="4">
    <source>
        <dbReference type="Proteomes" id="UP000245764"/>
    </source>
</evidence>
<feature type="domain" description="DUF8212" evidence="2">
    <location>
        <begin position="244"/>
        <end position="267"/>
    </location>
</feature>
<dbReference type="Pfam" id="PF26640">
    <property type="entry name" value="DUF8212"/>
    <property type="match status" value="1"/>
</dbReference>
<dbReference type="PANTHER" id="PTHR10622">
    <property type="entry name" value="HET DOMAIN-CONTAINING PROTEIN"/>
    <property type="match status" value="1"/>
</dbReference>